<dbReference type="PANTHER" id="PTHR33751:SF9">
    <property type="entry name" value="CYTOCHROME C4"/>
    <property type="match status" value="1"/>
</dbReference>
<feature type="domain" description="Cytochrome c" evidence="6">
    <location>
        <begin position="126"/>
        <end position="213"/>
    </location>
</feature>
<dbReference type="Pfam" id="PF00034">
    <property type="entry name" value="Cytochrom_C"/>
    <property type="match status" value="2"/>
</dbReference>
<dbReference type="PROSITE" id="PS51007">
    <property type="entry name" value="CYTC"/>
    <property type="match status" value="2"/>
</dbReference>
<organism evidence="7">
    <name type="scientific">marine sediment metagenome</name>
    <dbReference type="NCBI Taxonomy" id="412755"/>
    <lineage>
        <taxon>unclassified sequences</taxon>
        <taxon>metagenomes</taxon>
        <taxon>ecological metagenomes</taxon>
    </lineage>
</organism>
<keyword evidence="4" id="KW-0249">Electron transport</keyword>
<accession>A0A0F9YFG5</accession>
<keyword evidence="1" id="KW-0813">Transport</keyword>
<dbReference type="GO" id="GO:0046872">
    <property type="term" value="F:metal ion binding"/>
    <property type="evidence" value="ECO:0007669"/>
    <property type="project" value="UniProtKB-KW"/>
</dbReference>
<evidence type="ECO:0000256" key="2">
    <source>
        <dbReference type="ARBA" id="ARBA00022617"/>
    </source>
</evidence>
<gene>
    <name evidence="7" type="ORF">LCGC14_0024000</name>
</gene>
<evidence type="ECO:0000256" key="5">
    <source>
        <dbReference type="ARBA" id="ARBA00023004"/>
    </source>
</evidence>
<sequence>MFINKCFTRLLLITAFLVAGASAQAQVSALTDSQRSDAVYTCTTCHGSDGRGNPVIRAPGLDGRESWYIRRQLENFRAGVRGTQKSYTPGLEMHAAASVLDDEAIDRILNAIEDWRPIARHEGIDGDTARGQQLYNSCATCHGLDGQGIEAVGAPSLAGRSDWYLMNQLRLFKSGYRGTHPDDPAGEQMRAMMQNLDVDGTLQDVVAYIRTMDVTESE</sequence>
<dbReference type="AlphaFoldDB" id="A0A0F9YFG5"/>
<evidence type="ECO:0000256" key="1">
    <source>
        <dbReference type="ARBA" id="ARBA00022448"/>
    </source>
</evidence>
<dbReference type="InterPro" id="IPR050597">
    <property type="entry name" value="Cytochrome_c_Oxidase_Subunit"/>
</dbReference>
<dbReference type="EMBL" id="LAZR01000004">
    <property type="protein sequence ID" value="KKO10917.1"/>
    <property type="molecule type" value="Genomic_DNA"/>
</dbReference>
<protein>
    <recommendedName>
        <fullName evidence="6">Cytochrome c domain-containing protein</fullName>
    </recommendedName>
</protein>
<keyword evidence="2" id="KW-0349">Heme</keyword>
<dbReference type="SUPFAM" id="SSF46626">
    <property type="entry name" value="Cytochrome c"/>
    <property type="match status" value="2"/>
</dbReference>
<dbReference type="InterPro" id="IPR009056">
    <property type="entry name" value="Cyt_c-like_dom"/>
</dbReference>
<name>A0A0F9YFG5_9ZZZZ</name>
<dbReference type="PANTHER" id="PTHR33751">
    <property type="entry name" value="CBB3-TYPE CYTOCHROME C OXIDASE SUBUNIT FIXP"/>
    <property type="match status" value="1"/>
</dbReference>
<comment type="caution">
    <text evidence="7">The sequence shown here is derived from an EMBL/GenBank/DDBJ whole genome shotgun (WGS) entry which is preliminary data.</text>
</comment>
<evidence type="ECO:0000256" key="3">
    <source>
        <dbReference type="ARBA" id="ARBA00022723"/>
    </source>
</evidence>
<feature type="domain" description="Cytochrome c" evidence="6">
    <location>
        <begin position="19"/>
        <end position="116"/>
    </location>
</feature>
<proteinExistence type="predicted"/>
<reference evidence="7" key="1">
    <citation type="journal article" date="2015" name="Nature">
        <title>Complex archaea that bridge the gap between prokaryotes and eukaryotes.</title>
        <authorList>
            <person name="Spang A."/>
            <person name="Saw J.H."/>
            <person name="Jorgensen S.L."/>
            <person name="Zaremba-Niedzwiedzka K."/>
            <person name="Martijn J."/>
            <person name="Lind A.E."/>
            <person name="van Eijk R."/>
            <person name="Schleper C."/>
            <person name="Guy L."/>
            <person name="Ettema T.J."/>
        </authorList>
    </citation>
    <scope>NUCLEOTIDE SEQUENCE</scope>
</reference>
<dbReference type="GO" id="GO:0020037">
    <property type="term" value="F:heme binding"/>
    <property type="evidence" value="ECO:0007669"/>
    <property type="project" value="InterPro"/>
</dbReference>
<evidence type="ECO:0000256" key="4">
    <source>
        <dbReference type="ARBA" id="ARBA00022982"/>
    </source>
</evidence>
<dbReference type="GO" id="GO:0009055">
    <property type="term" value="F:electron transfer activity"/>
    <property type="evidence" value="ECO:0007669"/>
    <property type="project" value="InterPro"/>
</dbReference>
<evidence type="ECO:0000313" key="7">
    <source>
        <dbReference type="EMBL" id="KKO10917.1"/>
    </source>
</evidence>
<keyword evidence="5" id="KW-0408">Iron</keyword>
<keyword evidence="3" id="KW-0479">Metal-binding</keyword>
<evidence type="ECO:0000259" key="6">
    <source>
        <dbReference type="PROSITE" id="PS51007"/>
    </source>
</evidence>
<dbReference type="Gene3D" id="1.10.760.10">
    <property type="entry name" value="Cytochrome c-like domain"/>
    <property type="match status" value="2"/>
</dbReference>
<dbReference type="InterPro" id="IPR036909">
    <property type="entry name" value="Cyt_c-like_dom_sf"/>
</dbReference>